<accession>A0A9E6Y1B6</accession>
<dbReference type="AlphaFoldDB" id="A0A9E6Y1B6"/>
<evidence type="ECO:0000313" key="1">
    <source>
        <dbReference type="EMBL" id="UGS38110.1"/>
    </source>
</evidence>
<evidence type="ECO:0008006" key="3">
    <source>
        <dbReference type="Google" id="ProtNLM"/>
    </source>
</evidence>
<sequence>MLPWRTEDHSSARPVDLGNLPARREGRALKRWRYVGVFGPERMLCVGLAHVGGVPQAWWAVWDRGAGSLRERTIFARPRAIVRFGHGPGRVTVRDRDVRIDLELDEGRGVETVCPHGGGTGWIWTRKQAGIAARGSVRLGERAFAVDGLAVVDDTAGYHARHTAWRWSAGVGRTADGQVAGWNLVSGVNDPPHDSERTVWLDGAPREAGPCTFADDLSAVRTADGGDLAFRAEATRERHDELLLVRSDYRQPFGTFSGVLPGGAGLAEGFGVMEDHRARW</sequence>
<dbReference type="KEGG" id="sbae:DSM104329_04533"/>
<dbReference type="RefSeq" id="WP_259312142.1">
    <property type="nucleotide sequence ID" value="NZ_CP087164.1"/>
</dbReference>
<reference evidence="1" key="1">
    <citation type="journal article" date="2022" name="Int. J. Syst. Evol. Microbiol.">
        <title>Pseudomonas aegrilactucae sp. nov. and Pseudomonas morbosilactucae sp. nov., pathogens causing bacterial rot of lettuce in Japan.</title>
        <authorList>
            <person name="Sawada H."/>
            <person name="Fujikawa T."/>
            <person name="Satou M."/>
        </authorList>
    </citation>
    <scope>NUCLEOTIDE SEQUENCE</scope>
    <source>
        <strain evidence="1">0166_1</strain>
    </source>
</reference>
<dbReference type="Pfam" id="PF10974">
    <property type="entry name" value="DUF2804"/>
    <property type="match status" value="1"/>
</dbReference>
<protein>
    <recommendedName>
        <fullName evidence="3">DUF2804 domain-containing protein</fullName>
    </recommendedName>
</protein>
<dbReference type="Proteomes" id="UP001162834">
    <property type="component" value="Chromosome"/>
</dbReference>
<dbReference type="PANTHER" id="PTHR35868:SF4">
    <property type="entry name" value="DUF2804 DOMAIN-CONTAINING PROTEIN"/>
    <property type="match status" value="1"/>
</dbReference>
<dbReference type="InterPro" id="IPR021243">
    <property type="entry name" value="DUF2804"/>
</dbReference>
<gene>
    <name evidence="1" type="ORF">DSM104329_04533</name>
</gene>
<dbReference type="EMBL" id="CP087164">
    <property type="protein sequence ID" value="UGS38110.1"/>
    <property type="molecule type" value="Genomic_DNA"/>
</dbReference>
<organism evidence="1 2">
    <name type="scientific">Capillimicrobium parvum</name>
    <dbReference type="NCBI Taxonomy" id="2884022"/>
    <lineage>
        <taxon>Bacteria</taxon>
        <taxon>Bacillati</taxon>
        <taxon>Actinomycetota</taxon>
        <taxon>Thermoleophilia</taxon>
        <taxon>Solirubrobacterales</taxon>
        <taxon>Capillimicrobiaceae</taxon>
        <taxon>Capillimicrobium</taxon>
    </lineage>
</organism>
<dbReference type="PANTHER" id="PTHR35868">
    <property type="entry name" value="DUF2804 DOMAIN-CONTAINING PROTEIN-RELATED"/>
    <property type="match status" value="1"/>
</dbReference>
<evidence type="ECO:0000313" key="2">
    <source>
        <dbReference type="Proteomes" id="UP001162834"/>
    </source>
</evidence>
<name>A0A9E6Y1B6_9ACTN</name>
<dbReference type="SUPFAM" id="SSF159245">
    <property type="entry name" value="AttH-like"/>
    <property type="match status" value="1"/>
</dbReference>
<keyword evidence="2" id="KW-1185">Reference proteome</keyword>
<proteinExistence type="predicted"/>